<reference evidence="8" key="2">
    <citation type="submission" date="2022-06" db="UniProtKB">
        <authorList>
            <consortium name="EnsemblMetazoa"/>
        </authorList>
    </citation>
    <scope>IDENTIFICATION</scope>
    <source>
        <strain evidence="8">PS312</strain>
    </source>
</reference>
<keyword evidence="5" id="KW-0732">Signal</keyword>
<dbReference type="PANTHER" id="PTHR31418:SF7">
    <property type="entry name" value="FATTY-ACID AND RETINOL-BINDING PROTEIN 1"/>
    <property type="match status" value="1"/>
</dbReference>
<dbReference type="Gene3D" id="1.20.120.1100">
    <property type="match status" value="2"/>
</dbReference>
<proteinExistence type="inferred from homology"/>
<dbReference type="PANTHER" id="PTHR31418">
    <property type="entry name" value="FATTY-ACID AND RETINOL-BINDING PROTEIN 1"/>
    <property type="match status" value="1"/>
</dbReference>
<evidence type="ECO:0000256" key="5">
    <source>
        <dbReference type="ARBA" id="ARBA00022729"/>
    </source>
</evidence>
<name>A0A2A6CGX2_PRIPA</name>
<accession>A0A2A6CGX2</accession>
<organism evidence="8 9">
    <name type="scientific">Pristionchus pacificus</name>
    <name type="common">Parasitic nematode worm</name>
    <dbReference type="NCBI Taxonomy" id="54126"/>
    <lineage>
        <taxon>Eukaryota</taxon>
        <taxon>Metazoa</taxon>
        <taxon>Ecdysozoa</taxon>
        <taxon>Nematoda</taxon>
        <taxon>Chromadorea</taxon>
        <taxon>Rhabditida</taxon>
        <taxon>Rhabditina</taxon>
        <taxon>Diplogasteromorpha</taxon>
        <taxon>Diplogasteroidea</taxon>
        <taxon>Neodiplogasteridae</taxon>
        <taxon>Pristionchus</taxon>
    </lineage>
</organism>
<evidence type="ECO:0000256" key="2">
    <source>
        <dbReference type="ARBA" id="ARBA00006648"/>
    </source>
</evidence>
<keyword evidence="4" id="KW-0964">Secreted</keyword>
<dbReference type="InterPro" id="IPR008632">
    <property type="entry name" value="Gp-FAR-1"/>
</dbReference>
<evidence type="ECO:0000256" key="1">
    <source>
        <dbReference type="ARBA" id="ARBA00004613"/>
    </source>
</evidence>
<dbReference type="GO" id="GO:0008289">
    <property type="term" value="F:lipid binding"/>
    <property type="evidence" value="ECO:0007669"/>
    <property type="project" value="UniProtKB-KW"/>
</dbReference>
<evidence type="ECO:0000256" key="6">
    <source>
        <dbReference type="ARBA" id="ARBA00023054"/>
    </source>
</evidence>
<evidence type="ECO:0000313" key="9">
    <source>
        <dbReference type="Proteomes" id="UP000005239"/>
    </source>
</evidence>
<reference evidence="9" key="1">
    <citation type="journal article" date="2008" name="Nat. Genet.">
        <title>The Pristionchus pacificus genome provides a unique perspective on nematode lifestyle and parasitism.</title>
        <authorList>
            <person name="Dieterich C."/>
            <person name="Clifton S.W."/>
            <person name="Schuster L.N."/>
            <person name="Chinwalla A."/>
            <person name="Delehaunty K."/>
            <person name="Dinkelacker I."/>
            <person name="Fulton L."/>
            <person name="Fulton R."/>
            <person name="Godfrey J."/>
            <person name="Minx P."/>
            <person name="Mitreva M."/>
            <person name="Roeseler W."/>
            <person name="Tian H."/>
            <person name="Witte H."/>
            <person name="Yang S.P."/>
            <person name="Wilson R.K."/>
            <person name="Sommer R.J."/>
        </authorList>
    </citation>
    <scope>NUCLEOTIDE SEQUENCE [LARGE SCALE GENOMIC DNA]</scope>
    <source>
        <strain evidence="9">PS312</strain>
    </source>
</reference>
<keyword evidence="9" id="KW-1185">Reference proteome</keyword>
<gene>
    <name evidence="8" type="primary">WBGene00102807</name>
</gene>
<evidence type="ECO:0000256" key="4">
    <source>
        <dbReference type="ARBA" id="ARBA00022525"/>
    </source>
</evidence>
<dbReference type="Proteomes" id="UP000005239">
    <property type="component" value="Unassembled WGS sequence"/>
</dbReference>
<evidence type="ECO:0000256" key="7">
    <source>
        <dbReference type="ARBA" id="ARBA00023121"/>
    </source>
</evidence>
<accession>A0A8R1YC97</accession>
<dbReference type="GO" id="GO:0005576">
    <property type="term" value="C:extracellular region"/>
    <property type="evidence" value="ECO:0007669"/>
    <property type="project" value="UniProtKB-SubCell"/>
</dbReference>
<keyword evidence="7" id="KW-0446">Lipid-binding</keyword>
<comment type="similarity">
    <text evidence="2">Belongs to the fatty-acid and retinol-binding protein (FARBP) family.</text>
</comment>
<dbReference type="Pfam" id="PF05823">
    <property type="entry name" value="Gp-FAR-1"/>
    <property type="match status" value="1"/>
</dbReference>
<dbReference type="EnsemblMetazoa" id="PPA13253.1">
    <property type="protein sequence ID" value="PPA13253.1"/>
    <property type="gene ID" value="WBGene00102807"/>
</dbReference>
<sequence length="693" mass="78220">MRTVLCLLLLLCLAAAAPTRELSDRQKLILKVWGPNTDLIKAKLILEEEGKKLGLSGNEYFDGCTADAAEGGLIGMTAEETADFMNDMTEAKMIGAEIKFENKEDVFKVLEEKFPKSYAIISKRLDYIKTSIAKLDAETQKFTNEVSVASKSSSNSMENPLKEVTQMAKQFKKIITSYTALPQSSKDALEKTFCSPSCPEHYIAHRKKYVKEDDSGRGEMKKFEETIDDEAISTMRVLLLLSLVTLATGTPSNLTEVIRKIQKIWGKKNILDIAIVENILHEEGKRIGITAEDYLESCYAETEKLLFTDEDWATLKEDGEVANKLKGTIKVESKEDIFKLTETHLPKSHVILMKRYNIIKEFVKGMDADSQKFVNETIDALLGIVVTMTNSPYTELESRVEKLTFVAKDFVKIFDAYAALPQSSKNALERAFCARVTLRIVDFSGQLEEFIETMYRLAKAESPMRISFLFLLVALAAGDPFQLSEHQKIQKIWGLDSELRLAIAEQILHEEGQKIGITAKEYLESCYAETEKLAFTDEERADLEKDGEEANMKMGKITIEKKEDVFKVSEKQFPKSHAIIMKRLDIIKGVVKGMDADSQKFVHQTTDALLEMIVAITKPSFTELNTPMEQYSYVAKDFAKIFDAYSALPQSSKNTLERAFCARVSLRIVDNEGQFKEFVKLMYRLAEGGPAFE</sequence>
<protein>
    <recommendedName>
        <fullName evidence="3">Fatty-acid and retinol-binding protein 1</fullName>
    </recommendedName>
</protein>
<comment type="subcellular location">
    <subcellularLocation>
        <location evidence="1">Secreted</location>
    </subcellularLocation>
</comment>
<evidence type="ECO:0000256" key="3">
    <source>
        <dbReference type="ARBA" id="ARBA00017453"/>
    </source>
</evidence>
<evidence type="ECO:0000313" key="8">
    <source>
        <dbReference type="EnsemblMetazoa" id="PPA13253.1"/>
    </source>
</evidence>
<dbReference type="AlphaFoldDB" id="A0A2A6CGX2"/>
<keyword evidence="6" id="KW-0175">Coiled coil</keyword>